<name>Q66JX2_MOUSE</name>
<organism evidence="1">
    <name type="scientific">Mus musculus</name>
    <name type="common">Mouse</name>
    <dbReference type="NCBI Taxonomy" id="10090"/>
    <lineage>
        <taxon>Eukaryota</taxon>
        <taxon>Metazoa</taxon>
        <taxon>Chordata</taxon>
        <taxon>Craniata</taxon>
        <taxon>Vertebrata</taxon>
        <taxon>Euteleostomi</taxon>
        <taxon>Mammalia</taxon>
        <taxon>Eutheria</taxon>
        <taxon>Euarchontoglires</taxon>
        <taxon>Glires</taxon>
        <taxon>Rodentia</taxon>
        <taxon>Myomorpha</taxon>
        <taxon>Muroidea</taxon>
        <taxon>Muridae</taxon>
        <taxon>Murinae</taxon>
        <taxon>Mus</taxon>
        <taxon>Mus</taxon>
    </lineage>
</organism>
<dbReference type="UCSC" id="uc009stv.1">
    <property type="organism name" value="mouse"/>
</dbReference>
<dbReference type="AlphaFoldDB" id="Q66JX2"/>
<protein>
    <submittedName>
        <fullName evidence="1">Araf protein</fullName>
    </submittedName>
</protein>
<dbReference type="AGR" id="MGI:88065"/>
<accession>Q66JX2</accession>
<proteinExistence type="evidence at transcript level"/>
<dbReference type="MGI" id="MGI:88065">
    <property type="gene designation" value="Araf"/>
</dbReference>
<evidence type="ECO:0000313" key="2">
    <source>
        <dbReference type="MGI" id="MGI:88065"/>
    </source>
</evidence>
<sequence length="110" mass="11959">MVSTTAPMDSSLMQFTAQSFSTDGERTPTPFCTLSSLPHHPTCLHSQHSVQPQLLVEVVMEPLGVALAQLVCLQGGSPHIPSYLQNSGSGSPWQMKRKKWYAIGNPWGPP</sequence>
<dbReference type="EMBL" id="BC080721">
    <property type="protein sequence ID" value="AAH80721.1"/>
    <property type="molecule type" value="mRNA"/>
</dbReference>
<gene>
    <name evidence="1 2" type="primary">Araf</name>
</gene>
<reference evidence="1" key="1">
    <citation type="journal article" date="2004" name="Genome Res.">
        <title>The status, quality, and expansion of the NIH full-length cDNA project: the Mammalian Gene Collection (MGC).</title>
        <authorList>
            <consortium name="The MGC Project Team"/>
            <person name="Gerhard D.S."/>
            <person name="Wagner L."/>
            <person name="Feingold E.A."/>
            <person name="Shenmen C.M."/>
            <person name="Grouse L.H."/>
            <person name="Schuler G."/>
            <person name="Klein S.L."/>
            <person name="Old S."/>
            <person name="Rasooly R."/>
            <person name="Good P."/>
            <person name="Guyer M."/>
            <person name="Peck A.M."/>
            <person name="Derge J.G."/>
            <person name="Lipman D."/>
            <person name="Collins F.S."/>
            <person name="Jang W."/>
            <person name="Sherry S."/>
            <person name="Feolo M."/>
            <person name="Misquitta L."/>
            <person name="Lee E."/>
            <person name="Rotmistrovsky K."/>
            <person name="Greenhut S.F."/>
            <person name="Schaefer C.F."/>
            <person name="Buetow K."/>
            <person name="Bonner T.I."/>
            <person name="Haussler D."/>
            <person name="Kent J."/>
            <person name="Kiekhaus M."/>
            <person name="Furey T."/>
            <person name="Brent M."/>
            <person name="Prange C."/>
            <person name="Schreiber K."/>
            <person name="Shapiro N."/>
            <person name="Bhat N.K."/>
            <person name="Hopkins R.F."/>
            <person name="Hsie F."/>
            <person name="Driscoll T."/>
            <person name="Soares M.B."/>
            <person name="Casavant T.L."/>
            <person name="Scheetz T.E."/>
            <person name="Brown-stein M.J."/>
            <person name="Usdin T.B."/>
            <person name="Toshiyuki S."/>
            <person name="Carninci P."/>
            <person name="Piao Y."/>
            <person name="Dudekula D.B."/>
            <person name="Ko M.S."/>
            <person name="Kawakami K."/>
            <person name="Suzuki Y."/>
            <person name="Sugano S."/>
            <person name="Gruber C.E."/>
            <person name="Smith M.R."/>
            <person name="Simmons B."/>
            <person name="Moore T."/>
            <person name="Waterman R."/>
            <person name="Johnson S.L."/>
            <person name="Ruan Y."/>
            <person name="Wei C.L."/>
            <person name="Mathavan S."/>
            <person name="Gunaratne P.H."/>
            <person name="Wu J."/>
            <person name="Garcia A.M."/>
            <person name="Hulyk S.W."/>
            <person name="Fuh E."/>
            <person name="Yuan Y."/>
            <person name="Sneed A."/>
            <person name="Kowis C."/>
            <person name="Hodgson A."/>
            <person name="Muzny D.M."/>
            <person name="McPherson J."/>
            <person name="Gibbs R.A."/>
            <person name="Fahey J."/>
            <person name="Helton E."/>
            <person name="Ketteman M."/>
            <person name="Madan A."/>
            <person name="Rodrigues S."/>
            <person name="Sanchez A."/>
            <person name="Whiting M."/>
            <person name="Madari A."/>
            <person name="Young A.C."/>
            <person name="Wetherby K.D."/>
            <person name="Granite S.J."/>
            <person name="Kwong P.N."/>
            <person name="Brinkley C.P."/>
            <person name="Pearson R.L."/>
            <person name="Bouffard G.G."/>
            <person name="Blakesly R.W."/>
            <person name="Green E.D."/>
            <person name="Dickson M.C."/>
            <person name="Rodriguez A.C."/>
            <person name="Grimwood J."/>
            <person name="Schmutz J."/>
            <person name="Myers R.M."/>
            <person name="Butterfield Y.S."/>
            <person name="Griffith M."/>
            <person name="Griffith O.L."/>
            <person name="Krzywinski M.I."/>
            <person name="Liao N."/>
            <person name="Morin R."/>
            <person name="Morrin R."/>
            <person name="Palmquist D."/>
            <person name="Petrescu A.S."/>
            <person name="Skalska U."/>
            <person name="Smailus D.E."/>
            <person name="Stott J.M."/>
            <person name="Schnerch A."/>
            <person name="Schein J.E."/>
            <person name="Jones S.J."/>
            <person name="Holt R.A."/>
            <person name="Baross A."/>
            <person name="Marra M.A."/>
            <person name="Clifton S."/>
            <person name="Makowski K.A."/>
            <person name="Bosak S."/>
            <person name="Malek J."/>
        </authorList>
    </citation>
    <scope>NUCLEOTIDE SEQUENCE [LARGE SCALE MRNA]</scope>
    <source>
        <strain evidence="1">Mix FVB/N</strain>
        <tissue evidence="1">Mammary tumor. WAP-TGF alpha model. 7 months old</tissue>
    </source>
</reference>
<evidence type="ECO:0000313" key="1">
    <source>
        <dbReference type="EMBL" id="AAH80721.1"/>
    </source>
</evidence>